<organism evidence="1 2">
    <name type="scientific">Nephila pilipes</name>
    <name type="common">Giant wood spider</name>
    <name type="synonym">Nephila maculata</name>
    <dbReference type="NCBI Taxonomy" id="299642"/>
    <lineage>
        <taxon>Eukaryota</taxon>
        <taxon>Metazoa</taxon>
        <taxon>Ecdysozoa</taxon>
        <taxon>Arthropoda</taxon>
        <taxon>Chelicerata</taxon>
        <taxon>Arachnida</taxon>
        <taxon>Araneae</taxon>
        <taxon>Araneomorphae</taxon>
        <taxon>Entelegynae</taxon>
        <taxon>Araneoidea</taxon>
        <taxon>Nephilidae</taxon>
        <taxon>Nephila</taxon>
    </lineage>
</organism>
<proteinExistence type="predicted"/>
<dbReference type="EMBL" id="BMAW01121036">
    <property type="protein sequence ID" value="GFT92230.1"/>
    <property type="molecule type" value="Genomic_DNA"/>
</dbReference>
<comment type="caution">
    <text evidence="1">The sequence shown here is derived from an EMBL/GenBank/DDBJ whole genome shotgun (WGS) entry which is preliminary data.</text>
</comment>
<reference evidence="1" key="1">
    <citation type="submission" date="2020-08" db="EMBL/GenBank/DDBJ databases">
        <title>Multicomponent nature underlies the extraordinary mechanical properties of spider dragline silk.</title>
        <authorList>
            <person name="Kono N."/>
            <person name="Nakamura H."/>
            <person name="Mori M."/>
            <person name="Yoshida Y."/>
            <person name="Ohtoshi R."/>
            <person name="Malay A.D."/>
            <person name="Moran D.A.P."/>
            <person name="Tomita M."/>
            <person name="Numata K."/>
            <person name="Arakawa K."/>
        </authorList>
    </citation>
    <scope>NUCLEOTIDE SEQUENCE</scope>
</reference>
<evidence type="ECO:0000313" key="1">
    <source>
        <dbReference type="EMBL" id="GFT92230.1"/>
    </source>
</evidence>
<gene>
    <name evidence="1" type="ORF">NPIL_501701</name>
</gene>
<name>A0A8X6Q254_NEPPI</name>
<accession>A0A8X6Q254</accession>
<protein>
    <submittedName>
        <fullName evidence="1">Uncharacterized protein</fullName>
    </submittedName>
</protein>
<dbReference type="AlphaFoldDB" id="A0A8X6Q254"/>
<keyword evidence="2" id="KW-1185">Reference proteome</keyword>
<dbReference type="Proteomes" id="UP000887013">
    <property type="component" value="Unassembled WGS sequence"/>
</dbReference>
<sequence length="93" mass="10315">MAFAFLRKKIEWKINTCILPITSNLAKTNSKIRVLIRELATSDKAIKISASGGTFGPNRLVNVFPRSSYAPRKTEIVLNCHSPTLSCIPTLLK</sequence>
<evidence type="ECO:0000313" key="2">
    <source>
        <dbReference type="Proteomes" id="UP000887013"/>
    </source>
</evidence>